<evidence type="ECO:0000259" key="1">
    <source>
        <dbReference type="Pfam" id="PF00174"/>
    </source>
</evidence>
<evidence type="ECO:0000313" key="4">
    <source>
        <dbReference type="Proteomes" id="UP000716004"/>
    </source>
</evidence>
<dbReference type="Proteomes" id="UP000716004">
    <property type="component" value="Unassembled WGS sequence"/>
</dbReference>
<dbReference type="InterPro" id="IPR000572">
    <property type="entry name" value="OxRdtase_Mopterin-bd_dom"/>
</dbReference>
<dbReference type="Pfam" id="PF00174">
    <property type="entry name" value="Oxidored_molyb"/>
    <property type="match status" value="1"/>
</dbReference>
<name>A0A8J7YPF1_9ARCH</name>
<protein>
    <submittedName>
        <fullName evidence="2">Molybdopterin-dependent oxidoreductase</fullName>
    </submittedName>
</protein>
<dbReference type="InterPro" id="IPR036374">
    <property type="entry name" value="OxRdtase_Mopterin-bd_sf"/>
</dbReference>
<dbReference type="SUPFAM" id="SSF56524">
    <property type="entry name" value="Oxidoreductase molybdopterin-binding domain"/>
    <property type="match status" value="1"/>
</dbReference>
<feature type="domain" description="Oxidoreductase molybdopterin-binding" evidence="1">
    <location>
        <begin position="21"/>
        <end position="164"/>
    </location>
</feature>
<organism evidence="2 4">
    <name type="scientific">Candidatus Sysuiplasma superficiale</name>
    <dbReference type="NCBI Taxonomy" id="2823368"/>
    <lineage>
        <taxon>Archaea</taxon>
        <taxon>Methanobacteriati</taxon>
        <taxon>Thermoplasmatota</taxon>
        <taxon>Thermoplasmata</taxon>
        <taxon>Candidatus Sysuiplasmatales</taxon>
        <taxon>Candidatus Sysuiplasmataceae</taxon>
        <taxon>Candidatus Sysuiplasma</taxon>
    </lineage>
</organism>
<dbReference type="Gene3D" id="3.90.420.10">
    <property type="entry name" value="Oxidoreductase, molybdopterin-binding domain"/>
    <property type="match status" value="1"/>
</dbReference>
<dbReference type="EMBL" id="JAGVSJ010000003">
    <property type="protein sequence ID" value="MBX8631356.1"/>
    <property type="molecule type" value="Genomic_DNA"/>
</dbReference>
<comment type="caution">
    <text evidence="2">The sequence shown here is derived from an EMBL/GenBank/DDBJ whole genome shotgun (WGS) entry which is preliminary data.</text>
</comment>
<dbReference type="AlphaFoldDB" id="A0A8J7YPF1"/>
<sequence length="194" mass="22538">MDTTPPGQFWGKRFIIYTINGVPEVDREKYRFELFGEVDKPLSMDLSEIERMSSITIRRDFHCVTKWSIKDCEWQGIPFSELASKAGARKEASFAYAYCLDGYTTVIPMENMSDAIVATKLNGEPISSKQGAPVRLVVPSLYGWKSAKWLHAIELMREYRDGYWEERGYHERGDFMLEERYKDPSARFIHKKVA</sequence>
<evidence type="ECO:0000313" key="3">
    <source>
        <dbReference type="EMBL" id="MBX8644913.1"/>
    </source>
</evidence>
<reference evidence="2" key="1">
    <citation type="submission" date="2021-04" db="EMBL/GenBank/DDBJ databases">
        <title>Genomic insights into ecological role and evolution of a novel Thermoplasmata order Candidatus Sysuiplasmatales.</title>
        <authorList>
            <person name="Yuan Y."/>
        </authorList>
    </citation>
    <scope>NUCLEOTIDE SEQUENCE</scope>
    <source>
        <strain evidence="3">TUT19-bin139</strain>
        <strain evidence="2">YP2-bin.285</strain>
    </source>
</reference>
<dbReference type="EMBL" id="JAHEAC010000121">
    <property type="protein sequence ID" value="MBX8644913.1"/>
    <property type="molecule type" value="Genomic_DNA"/>
</dbReference>
<dbReference type="PANTHER" id="PTHR43032">
    <property type="entry name" value="PROTEIN-METHIONINE-SULFOXIDE REDUCTASE"/>
    <property type="match status" value="1"/>
</dbReference>
<dbReference type="Proteomes" id="UP000750197">
    <property type="component" value="Unassembled WGS sequence"/>
</dbReference>
<dbReference type="PANTHER" id="PTHR43032:SF4">
    <property type="entry name" value="OXIDOREDUCTASE MOLYBDOPTERIN-BINDING DOMAIN-CONTAINING PROTEIN"/>
    <property type="match status" value="1"/>
</dbReference>
<gene>
    <name evidence="2" type="ORF">J9259_02375</name>
    <name evidence="3" type="ORF">KIY12_09385</name>
</gene>
<proteinExistence type="predicted"/>
<evidence type="ECO:0000313" key="2">
    <source>
        <dbReference type="EMBL" id="MBX8631356.1"/>
    </source>
</evidence>
<accession>A0A8J7YPF1</accession>